<sequence length="267" mass="27850">MAPMRGLSSSDPRELVAFAEAAVDQVTDLFRAGLGAEPARFKGESDFATEIDLRIEEHLRVTLSQLTGIPVFGEESGGALEDTVWVVDPVDGTANFSAGNPCCGILVSLLHDTKPVVAVADFPLLERRVVAAEGMPLRSSGGPATGFGGGEGAQGFDEARGHVGCSSHLPTDLFNDLRETGLRPRMTGSVGLDNAFVAQGVFDGAVNFSPHPWDNAAGALMIKAAGGRVSDPDGNEWTATSKGFVGGTPQVHATILDAIARNPRGQR</sequence>
<evidence type="ECO:0000256" key="4">
    <source>
        <dbReference type="ARBA" id="ARBA00022801"/>
    </source>
</evidence>
<organism evidence="8 9">
    <name type="scientific">Corynebacterium minutissimum</name>
    <dbReference type="NCBI Taxonomy" id="38301"/>
    <lineage>
        <taxon>Bacteria</taxon>
        <taxon>Bacillati</taxon>
        <taxon>Actinomycetota</taxon>
        <taxon>Actinomycetes</taxon>
        <taxon>Mycobacteriales</taxon>
        <taxon>Corynebacteriaceae</taxon>
        <taxon>Corynebacterium</taxon>
    </lineage>
</organism>
<feature type="binding site" evidence="6">
    <location>
        <position position="74"/>
    </location>
    <ligand>
        <name>Mg(2+)</name>
        <dbReference type="ChEBI" id="CHEBI:18420"/>
        <label>1</label>
        <note>catalytic</note>
    </ligand>
</feature>
<evidence type="ECO:0000256" key="2">
    <source>
        <dbReference type="ARBA" id="ARBA00013106"/>
    </source>
</evidence>
<dbReference type="Pfam" id="PF00459">
    <property type="entry name" value="Inositol_P"/>
    <property type="match status" value="1"/>
</dbReference>
<dbReference type="GO" id="GO:0046872">
    <property type="term" value="F:metal ion binding"/>
    <property type="evidence" value="ECO:0007669"/>
    <property type="project" value="UniProtKB-KW"/>
</dbReference>
<dbReference type="InterPro" id="IPR020583">
    <property type="entry name" value="Inositol_monoP_metal-BS"/>
</dbReference>
<dbReference type="GO" id="GO:0006020">
    <property type="term" value="P:inositol metabolic process"/>
    <property type="evidence" value="ECO:0007669"/>
    <property type="project" value="TreeGrafter"/>
</dbReference>
<dbReference type="EMBL" id="LS483460">
    <property type="protein sequence ID" value="SQH99513.1"/>
    <property type="molecule type" value="Genomic_DNA"/>
</dbReference>
<dbReference type="PANTHER" id="PTHR20854:SF4">
    <property type="entry name" value="INOSITOL-1-MONOPHOSPHATASE-RELATED"/>
    <property type="match status" value="1"/>
</dbReference>
<evidence type="ECO:0000313" key="8">
    <source>
        <dbReference type="EMBL" id="SQH99513.1"/>
    </source>
</evidence>
<evidence type="ECO:0000256" key="3">
    <source>
        <dbReference type="ARBA" id="ARBA00022723"/>
    </source>
</evidence>
<dbReference type="SUPFAM" id="SSF56655">
    <property type="entry name" value="Carbohydrate phosphatase"/>
    <property type="match status" value="1"/>
</dbReference>
<evidence type="ECO:0000256" key="1">
    <source>
        <dbReference type="ARBA" id="ARBA00001033"/>
    </source>
</evidence>
<dbReference type="InterPro" id="IPR020550">
    <property type="entry name" value="Inositol_monophosphatase_CS"/>
</dbReference>
<dbReference type="GO" id="GO:0007165">
    <property type="term" value="P:signal transduction"/>
    <property type="evidence" value="ECO:0007669"/>
    <property type="project" value="TreeGrafter"/>
</dbReference>
<evidence type="ECO:0000313" key="9">
    <source>
        <dbReference type="Proteomes" id="UP000249264"/>
    </source>
</evidence>
<dbReference type="Proteomes" id="UP000249264">
    <property type="component" value="Chromosome 1"/>
</dbReference>
<name>A0A2X4RCB1_9CORY</name>
<dbReference type="EC" id="3.1.3.25" evidence="2"/>
<dbReference type="EMBL" id="CP065689">
    <property type="protein sequence ID" value="QPS59242.1"/>
    <property type="molecule type" value="Genomic_DNA"/>
</dbReference>
<reference evidence="7 10" key="2">
    <citation type="submission" date="2020-12" db="EMBL/GenBank/DDBJ databases">
        <title>FDA dAtabase for Regulatory Grade micrObial Sequences (FDA-ARGOS): Supporting development and validation of Infectious Disease Dx tests.</title>
        <authorList>
            <person name="Sproer C."/>
            <person name="Gronow S."/>
            <person name="Severitt S."/>
            <person name="Schroder I."/>
            <person name="Tallon L."/>
            <person name="Sadzewicz L."/>
            <person name="Zhao X."/>
            <person name="Boylan J."/>
            <person name="Ott S."/>
            <person name="Bowen H."/>
            <person name="Vavikolanu K."/>
            <person name="Mehta A."/>
            <person name="Aluvathingal J."/>
            <person name="Nadendla S."/>
            <person name="Lowell S."/>
            <person name="Myers T."/>
            <person name="Yan Y."/>
            <person name="Sichtig H."/>
        </authorList>
    </citation>
    <scope>NUCLEOTIDE SEQUENCE [LARGE SCALE GENOMIC DNA]</scope>
    <source>
        <strain evidence="7 10">FDAARGOS_894</strain>
    </source>
</reference>
<dbReference type="PRINTS" id="PR00377">
    <property type="entry name" value="IMPHPHTASES"/>
</dbReference>
<feature type="binding site" evidence="6">
    <location>
        <position position="214"/>
    </location>
    <ligand>
        <name>Mg(2+)</name>
        <dbReference type="ChEBI" id="CHEBI:18420"/>
        <label>1</label>
        <note>catalytic</note>
    </ligand>
</feature>
<dbReference type="AlphaFoldDB" id="A0A2X4RCB1"/>
<dbReference type="GO" id="GO:0008934">
    <property type="term" value="F:inositol monophosphate 1-phosphatase activity"/>
    <property type="evidence" value="ECO:0007669"/>
    <property type="project" value="TreeGrafter"/>
</dbReference>
<dbReference type="PANTHER" id="PTHR20854">
    <property type="entry name" value="INOSITOL MONOPHOSPHATASE"/>
    <property type="match status" value="1"/>
</dbReference>
<dbReference type="Gene3D" id="3.30.540.10">
    <property type="entry name" value="Fructose-1,6-Bisphosphatase, subunit A, domain 1"/>
    <property type="match status" value="1"/>
</dbReference>
<proteinExistence type="predicted"/>
<dbReference type="InterPro" id="IPR000760">
    <property type="entry name" value="Inositol_monophosphatase-like"/>
</dbReference>
<feature type="binding site" evidence="6">
    <location>
        <position position="91"/>
    </location>
    <ligand>
        <name>Mg(2+)</name>
        <dbReference type="ChEBI" id="CHEBI:18420"/>
        <label>1</label>
        <note>catalytic</note>
    </ligand>
</feature>
<dbReference type="OrthoDB" id="9772456at2"/>
<dbReference type="GO" id="GO:0046854">
    <property type="term" value="P:phosphatidylinositol phosphate biosynthetic process"/>
    <property type="evidence" value="ECO:0007669"/>
    <property type="project" value="InterPro"/>
</dbReference>
<keyword evidence="3 6" id="KW-0479">Metal-binding</keyword>
<keyword evidence="5 6" id="KW-0460">Magnesium</keyword>
<evidence type="ECO:0000256" key="5">
    <source>
        <dbReference type="ARBA" id="ARBA00022842"/>
    </source>
</evidence>
<dbReference type="Gene3D" id="3.40.190.80">
    <property type="match status" value="1"/>
</dbReference>
<protein>
    <recommendedName>
        <fullName evidence="2">inositol-phosphate phosphatase</fullName>
        <ecNumber evidence="2">3.1.3.25</ecNumber>
    </recommendedName>
</protein>
<keyword evidence="4 8" id="KW-0378">Hydrolase</keyword>
<feature type="binding site" evidence="6">
    <location>
        <position position="88"/>
    </location>
    <ligand>
        <name>Mg(2+)</name>
        <dbReference type="ChEBI" id="CHEBI:18420"/>
        <label>1</label>
        <note>catalytic</note>
    </ligand>
</feature>
<dbReference type="CDD" id="cd01637">
    <property type="entry name" value="IMPase_like"/>
    <property type="match status" value="1"/>
</dbReference>
<comment type="cofactor">
    <cofactor evidence="6">
        <name>Mg(2+)</name>
        <dbReference type="ChEBI" id="CHEBI:18420"/>
    </cofactor>
</comment>
<gene>
    <name evidence="8" type="primary">impA</name>
    <name evidence="7" type="ORF">I6G51_10120</name>
    <name evidence="8" type="ORF">NCTC10288_00863</name>
</gene>
<dbReference type="Proteomes" id="UP000594905">
    <property type="component" value="Chromosome"/>
</dbReference>
<comment type="catalytic activity">
    <reaction evidence="1">
        <text>a myo-inositol phosphate + H2O = myo-inositol + phosphate</text>
        <dbReference type="Rhea" id="RHEA:24056"/>
        <dbReference type="ChEBI" id="CHEBI:15377"/>
        <dbReference type="ChEBI" id="CHEBI:17268"/>
        <dbReference type="ChEBI" id="CHEBI:43474"/>
        <dbReference type="ChEBI" id="CHEBI:84139"/>
        <dbReference type="EC" id="3.1.3.25"/>
    </reaction>
</comment>
<evidence type="ECO:0000313" key="10">
    <source>
        <dbReference type="Proteomes" id="UP000594905"/>
    </source>
</evidence>
<dbReference type="STRING" id="38301.NX84_09075"/>
<reference evidence="8 9" key="1">
    <citation type="submission" date="2018-06" db="EMBL/GenBank/DDBJ databases">
        <authorList>
            <consortium name="Pathogen Informatics"/>
            <person name="Doyle S."/>
        </authorList>
    </citation>
    <scope>NUCLEOTIDE SEQUENCE [LARGE SCALE GENOMIC DNA]</scope>
    <source>
        <strain evidence="8 9">NCTC10288</strain>
    </source>
</reference>
<accession>A0A2X4RCB1</accession>
<dbReference type="GeneID" id="70782780"/>
<evidence type="ECO:0000256" key="6">
    <source>
        <dbReference type="PIRSR" id="PIRSR600760-2"/>
    </source>
</evidence>
<dbReference type="PROSITE" id="PS00629">
    <property type="entry name" value="IMP_1"/>
    <property type="match status" value="1"/>
</dbReference>
<dbReference type="KEGG" id="cmin:NCTC10288_00863"/>
<dbReference type="PROSITE" id="PS00630">
    <property type="entry name" value="IMP_2"/>
    <property type="match status" value="1"/>
</dbReference>
<dbReference type="RefSeq" id="WP_039676015.1">
    <property type="nucleotide sequence ID" value="NZ_CP065689.1"/>
</dbReference>
<keyword evidence="10" id="KW-1185">Reference proteome</keyword>
<evidence type="ECO:0000313" key="7">
    <source>
        <dbReference type="EMBL" id="QPS59242.1"/>
    </source>
</evidence>